<evidence type="ECO:0000256" key="2">
    <source>
        <dbReference type="ARBA" id="ARBA00022737"/>
    </source>
</evidence>
<dbReference type="EMBL" id="CP032664">
    <property type="protein sequence ID" value="QQO83343.1"/>
    <property type="molecule type" value="Genomic_DNA"/>
</dbReference>
<gene>
    <name evidence="3" type="ORF">D7032_08785</name>
</gene>
<dbReference type="Gene3D" id="3.80.10.10">
    <property type="entry name" value="Ribonuclease Inhibitor"/>
    <property type="match status" value="1"/>
</dbReference>
<evidence type="ECO:0000313" key="3">
    <source>
        <dbReference type="EMBL" id="QQO83343.1"/>
    </source>
</evidence>
<organism evidence="3">
    <name type="scientific">Shewanella algae</name>
    <dbReference type="NCBI Taxonomy" id="38313"/>
    <lineage>
        <taxon>Bacteria</taxon>
        <taxon>Pseudomonadati</taxon>
        <taxon>Pseudomonadota</taxon>
        <taxon>Gammaproteobacteria</taxon>
        <taxon>Alteromonadales</taxon>
        <taxon>Shewanellaceae</taxon>
        <taxon>Shewanella</taxon>
    </lineage>
</organism>
<accession>A0A7T8EBH4</accession>
<dbReference type="PANTHER" id="PTHR46652">
    <property type="entry name" value="LEUCINE-RICH REPEAT AND IQ DOMAIN-CONTAINING PROTEIN 1-RELATED"/>
    <property type="match status" value="1"/>
</dbReference>
<protein>
    <submittedName>
        <fullName evidence="3">Leucine-rich repeat domain-containing protein</fullName>
    </submittedName>
</protein>
<dbReference type="SUPFAM" id="SSF52058">
    <property type="entry name" value="L domain-like"/>
    <property type="match status" value="1"/>
</dbReference>
<dbReference type="RefSeq" id="WP_345861262.1">
    <property type="nucleotide sequence ID" value="NZ_CP032664.1"/>
</dbReference>
<proteinExistence type="predicted"/>
<evidence type="ECO:0000256" key="1">
    <source>
        <dbReference type="ARBA" id="ARBA00022614"/>
    </source>
</evidence>
<reference evidence="3" key="1">
    <citation type="submission" date="2018-09" db="EMBL/GenBank/DDBJ databases">
        <title>Genome sequencing and analysis.</title>
        <authorList>
            <person name="Huang Y.-T."/>
        </authorList>
    </citation>
    <scope>NUCLEOTIDE SEQUENCE</scope>
    <source>
        <strain evidence="3">HIDE</strain>
    </source>
</reference>
<name>A0A7T8EBH4_9GAMM</name>
<dbReference type="InterPro" id="IPR032675">
    <property type="entry name" value="LRR_dom_sf"/>
</dbReference>
<dbReference type="InterPro" id="IPR050836">
    <property type="entry name" value="SDS22/Internalin_LRR"/>
</dbReference>
<keyword evidence="1" id="KW-0433">Leucine-rich repeat</keyword>
<dbReference type="PANTHER" id="PTHR46652:SF3">
    <property type="entry name" value="LEUCINE-RICH REPEAT-CONTAINING PROTEIN 9"/>
    <property type="match status" value="1"/>
</dbReference>
<keyword evidence="2" id="KW-0677">Repeat</keyword>
<sequence length="469" mass="52204">MGKEVIKQKHVGSLTAILGLWLLVVGQVLALSPEEKAAAIIQASPVVQKIKQNFKPEYGKLSFFVNGLTGELGDIPSERRERQNDHLVPSIEGRNEHFGGSGSLSRIAVLLDQHGKAVNVVSEKNTTIPPEFLSAIVDARYVHLRRSMFINDKMDLSQFYQLERLSISAVDNVRHVILPQSGRLNKLLISGEEIHLVGNLEKQVNLDVLISYVVNSSSFNGINKIKSLKFLSIDLSSLNIDVGSLKKLEKLRLKNPGYKNITTVHNLGKLRELNIDGMKDSRFKGLALPKNLEKISIYDVKKGSLPKISNLPKLKRIAFRSVEDNVLENVTDLPNLKEIFGATSNLPTLDGIDKLPSLVKVNLTNNGTVDISAVASLSNLEGLFVRENDLDDINVIAEMPWLKDIDVSYNRLRALPKLKLESKLKSIDFSDNPIEAISPEVLASYSSVRKSAYNTPFYQSLTHEQRRAF</sequence>
<dbReference type="AlphaFoldDB" id="A0A7T8EBH4"/>